<protein>
    <submittedName>
        <fullName evidence="4">CBS domain-containing protein</fullName>
    </submittedName>
</protein>
<evidence type="ECO:0000256" key="1">
    <source>
        <dbReference type="ARBA" id="ARBA00023122"/>
    </source>
</evidence>
<dbReference type="SUPFAM" id="SSF54631">
    <property type="entry name" value="CBS-domain pair"/>
    <property type="match status" value="1"/>
</dbReference>
<proteinExistence type="predicted"/>
<dbReference type="InterPro" id="IPR051257">
    <property type="entry name" value="Diverse_CBS-Domain"/>
</dbReference>
<accession>A0A2S7KTP1</accession>
<dbReference type="InterPro" id="IPR046342">
    <property type="entry name" value="CBS_dom_sf"/>
</dbReference>
<organism evidence="4 5">
    <name type="scientific">Aureitalea marina</name>
    <dbReference type="NCBI Taxonomy" id="930804"/>
    <lineage>
        <taxon>Bacteria</taxon>
        <taxon>Pseudomonadati</taxon>
        <taxon>Bacteroidota</taxon>
        <taxon>Flavobacteriia</taxon>
        <taxon>Flavobacteriales</taxon>
        <taxon>Flavobacteriaceae</taxon>
        <taxon>Aureitalea</taxon>
    </lineage>
</organism>
<feature type="domain" description="CBS" evidence="3">
    <location>
        <begin position="11"/>
        <end position="67"/>
    </location>
</feature>
<reference evidence="4 5" key="1">
    <citation type="submission" date="2016-11" db="EMBL/GenBank/DDBJ databases">
        <title>Trade-off between light-utilization and light-protection in marine flavobacteria.</title>
        <authorList>
            <person name="Kumagai Y."/>
        </authorList>
    </citation>
    <scope>NUCLEOTIDE SEQUENCE [LARGE SCALE GENOMIC DNA]</scope>
    <source>
        <strain evidence="4 5">NBRC 107741</strain>
    </source>
</reference>
<dbReference type="EMBL" id="MQUB01000001">
    <property type="protein sequence ID" value="PQB06011.1"/>
    <property type="molecule type" value="Genomic_DNA"/>
</dbReference>
<dbReference type="InterPro" id="IPR000644">
    <property type="entry name" value="CBS_dom"/>
</dbReference>
<keyword evidence="1 2" id="KW-0129">CBS domain</keyword>
<gene>
    <name evidence="4" type="ORF">BST85_08070</name>
</gene>
<dbReference type="Proteomes" id="UP000239800">
    <property type="component" value="Unassembled WGS sequence"/>
</dbReference>
<sequence length="140" mass="15966">MKEGTRISAIMTRNVVTVQVTDPLERAEQYFKKKHIRHIPVIEKGLITGMLSYNDLLRISFADSYSVADDFTSDSVYDMFSIDQVMVRNVTSVTPNMTVRSVARIFAEKEFHALPVVEDDQLVGIITTTDVINFLLDQYE</sequence>
<dbReference type="PANTHER" id="PTHR43080:SF2">
    <property type="entry name" value="CBS DOMAIN-CONTAINING PROTEIN"/>
    <property type="match status" value="1"/>
</dbReference>
<dbReference type="Pfam" id="PF00571">
    <property type="entry name" value="CBS"/>
    <property type="match status" value="2"/>
</dbReference>
<feature type="domain" description="CBS" evidence="3">
    <location>
        <begin position="86"/>
        <end position="140"/>
    </location>
</feature>
<dbReference type="PANTHER" id="PTHR43080">
    <property type="entry name" value="CBS DOMAIN-CONTAINING PROTEIN CBSX3, MITOCHONDRIAL"/>
    <property type="match status" value="1"/>
</dbReference>
<evidence type="ECO:0000313" key="5">
    <source>
        <dbReference type="Proteomes" id="UP000239800"/>
    </source>
</evidence>
<name>A0A2S7KTP1_9FLAO</name>
<evidence type="ECO:0000313" key="4">
    <source>
        <dbReference type="EMBL" id="PQB06011.1"/>
    </source>
</evidence>
<evidence type="ECO:0000256" key="2">
    <source>
        <dbReference type="PROSITE-ProRule" id="PRU00703"/>
    </source>
</evidence>
<evidence type="ECO:0000259" key="3">
    <source>
        <dbReference type="PROSITE" id="PS51371"/>
    </source>
</evidence>
<dbReference type="SMART" id="SM00116">
    <property type="entry name" value="CBS"/>
    <property type="match status" value="2"/>
</dbReference>
<dbReference type="RefSeq" id="WP_104813952.1">
    <property type="nucleotide sequence ID" value="NZ_MQUB01000001.1"/>
</dbReference>
<dbReference type="OrthoDB" id="1119899at2"/>
<dbReference type="Gene3D" id="3.10.580.10">
    <property type="entry name" value="CBS-domain"/>
    <property type="match status" value="1"/>
</dbReference>
<keyword evidence="5" id="KW-1185">Reference proteome</keyword>
<comment type="caution">
    <text evidence="4">The sequence shown here is derived from an EMBL/GenBank/DDBJ whole genome shotgun (WGS) entry which is preliminary data.</text>
</comment>
<dbReference type="AlphaFoldDB" id="A0A2S7KTP1"/>
<dbReference type="PROSITE" id="PS51371">
    <property type="entry name" value="CBS"/>
    <property type="match status" value="2"/>
</dbReference>